<sequence length="405" mass="45868">MCFHGGPTTQTSAGVTWGVPINVMELGPHLQAYVETKPVIDALRLCNRFGQGPDVHINKLPQELIAMIEEELQVPRRATAFDDWDQDFACFEGRCDLRDHFEPEEIDMFMEEIMLDVEALGSRGRRRARACPCGECGDSDSDPEAGEDADSVDSESDATENSLDSDDMELVDKGVYSMMMESDSRFEVHWSRRTDWQVRVCQHADTTAPKRGKFSQYDKILESDFGLKAVISHQRIKSKQMKFMKQDFDLGYDDPPKTTICYLTLLNERASDEFTCHDLYTGEDGGIDSATVMSSLIDPASLIISEKQRQRFGHAMKILGLKPYVHFTQVRNNIPPAPPSEESKKKEREKTNQPRGSGPLCHQHSIDAEEMDRAKVDMEARIKKLEKSKWPKLMSLVTSNFSCPI</sequence>
<evidence type="ECO:0000256" key="1">
    <source>
        <dbReference type="SAM" id="MobiDB-lite"/>
    </source>
</evidence>
<accession>A0A8E2E088</accession>
<protein>
    <submittedName>
        <fullName evidence="2">Uncharacterized protein</fullName>
    </submittedName>
</protein>
<feature type="region of interest" description="Disordered" evidence="1">
    <location>
        <begin position="131"/>
        <end position="166"/>
    </location>
</feature>
<keyword evidence="3" id="KW-1185">Reference proteome</keyword>
<dbReference type="OrthoDB" id="3795850at2759"/>
<name>A0A8E2E088_9PEZI</name>
<organism evidence="2 3">
    <name type="scientific">Lepidopterella palustris CBS 459.81</name>
    <dbReference type="NCBI Taxonomy" id="1314670"/>
    <lineage>
        <taxon>Eukaryota</taxon>
        <taxon>Fungi</taxon>
        <taxon>Dikarya</taxon>
        <taxon>Ascomycota</taxon>
        <taxon>Pezizomycotina</taxon>
        <taxon>Dothideomycetes</taxon>
        <taxon>Pleosporomycetidae</taxon>
        <taxon>Mytilinidiales</taxon>
        <taxon>Argynnaceae</taxon>
        <taxon>Lepidopterella</taxon>
    </lineage>
</organism>
<dbReference type="EMBL" id="KV745377">
    <property type="protein sequence ID" value="OCK75010.1"/>
    <property type="molecule type" value="Genomic_DNA"/>
</dbReference>
<dbReference type="Proteomes" id="UP000250266">
    <property type="component" value="Unassembled WGS sequence"/>
</dbReference>
<evidence type="ECO:0000313" key="3">
    <source>
        <dbReference type="Proteomes" id="UP000250266"/>
    </source>
</evidence>
<gene>
    <name evidence="2" type="ORF">K432DRAFT_409385</name>
</gene>
<proteinExistence type="predicted"/>
<dbReference type="AlphaFoldDB" id="A0A8E2E088"/>
<reference evidence="2 3" key="1">
    <citation type="journal article" date="2016" name="Nat. Commun.">
        <title>Ectomycorrhizal ecology is imprinted in the genome of the dominant symbiotic fungus Cenococcum geophilum.</title>
        <authorList>
            <consortium name="DOE Joint Genome Institute"/>
            <person name="Peter M."/>
            <person name="Kohler A."/>
            <person name="Ohm R.A."/>
            <person name="Kuo A."/>
            <person name="Krutzmann J."/>
            <person name="Morin E."/>
            <person name="Arend M."/>
            <person name="Barry K.W."/>
            <person name="Binder M."/>
            <person name="Choi C."/>
            <person name="Clum A."/>
            <person name="Copeland A."/>
            <person name="Grisel N."/>
            <person name="Haridas S."/>
            <person name="Kipfer T."/>
            <person name="LaButti K."/>
            <person name="Lindquist E."/>
            <person name="Lipzen A."/>
            <person name="Maire R."/>
            <person name="Meier B."/>
            <person name="Mihaltcheva S."/>
            <person name="Molinier V."/>
            <person name="Murat C."/>
            <person name="Poggeler S."/>
            <person name="Quandt C.A."/>
            <person name="Sperisen C."/>
            <person name="Tritt A."/>
            <person name="Tisserant E."/>
            <person name="Crous P.W."/>
            <person name="Henrissat B."/>
            <person name="Nehls U."/>
            <person name="Egli S."/>
            <person name="Spatafora J.W."/>
            <person name="Grigoriev I.V."/>
            <person name="Martin F.M."/>
        </authorList>
    </citation>
    <scope>NUCLEOTIDE SEQUENCE [LARGE SCALE GENOMIC DNA]</scope>
    <source>
        <strain evidence="2 3">CBS 459.81</strain>
    </source>
</reference>
<feature type="compositionally biased region" description="Acidic residues" evidence="1">
    <location>
        <begin position="137"/>
        <end position="166"/>
    </location>
</feature>
<evidence type="ECO:0000313" key="2">
    <source>
        <dbReference type="EMBL" id="OCK75010.1"/>
    </source>
</evidence>
<feature type="region of interest" description="Disordered" evidence="1">
    <location>
        <begin position="330"/>
        <end position="371"/>
    </location>
</feature>
<feature type="compositionally biased region" description="Basic and acidic residues" evidence="1">
    <location>
        <begin position="341"/>
        <end position="352"/>
    </location>
</feature>